<dbReference type="EMBL" id="CP041046">
    <property type="protein sequence ID" value="QDE38128.1"/>
    <property type="molecule type" value="Genomic_DNA"/>
</dbReference>
<reference evidence="2 3" key="1">
    <citation type="submission" date="2019-06" db="EMBL/GenBank/DDBJ databases">
        <title>A complete genome sequence for Luteibacter pinisoli MAH-14.</title>
        <authorList>
            <person name="Baltrus D.A."/>
        </authorList>
    </citation>
    <scope>NUCLEOTIDE SEQUENCE [LARGE SCALE GENOMIC DNA]</scope>
    <source>
        <strain evidence="2 3">MAH-14</strain>
    </source>
</reference>
<protein>
    <submittedName>
        <fullName evidence="2">DUF2884 family protein</fullName>
    </submittedName>
</protein>
<dbReference type="OrthoDB" id="5949813at2"/>
<dbReference type="KEGG" id="lpy:FIV34_02390"/>
<keyword evidence="1" id="KW-0732">Signal</keyword>
<sequence>MCVPAASEPAIPLGRRIMRHAIAITALAAALALSAGGASATGLNFSTDTCKHDYSTPYDVDVTSAGLSFHRTDGSPAKIFLHDGALKVDGRDVAVSAGDAQALRRYEDEVRRLVPEVAAISREGVQMGFDAMTTVTMTFAEPGQRDAILAKLKRKQAQAIKEIDEGVGSGHWSSDRMTETVAGSVSDSVGELVGSVTSSAVTAALSGDTTKVEALTARANALDKSLNKEMDKRSKDLEARANGICPRLNDLADLQASWKIRTPDGKPLELMTVKPKENKTVVMD</sequence>
<feature type="chain" id="PRO_5021455391" evidence="1">
    <location>
        <begin position="41"/>
        <end position="284"/>
    </location>
</feature>
<proteinExistence type="predicted"/>
<dbReference type="Pfam" id="PF11101">
    <property type="entry name" value="DUF2884"/>
    <property type="match status" value="1"/>
</dbReference>
<evidence type="ECO:0000256" key="1">
    <source>
        <dbReference type="SAM" id="SignalP"/>
    </source>
</evidence>
<gene>
    <name evidence="2" type="ORF">FIV34_02390</name>
</gene>
<accession>A0A4Y5Z0T2</accession>
<feature type="signal peptide" evidence="1">
    <location>
        <begin position="1"/>
        <end position="40"/>
    </location>
</feature>
<dbReference type="AlphaFoldDB" id="A0A4Y5Z0T2"/>
<evidence type="ECO:0000313" key="2">
    <source>
        <dbReference type="EMBL" id="QDE38128.1"/>
    </source>
</evidence>
<keyword evidence="3" id="KW-1185">Reference proteome</keyword>
<organism evidence="2 3">
    <name type="scientific">Luteibacter pinisoli</name>
    <dbReference type="NCBI Taxonomy" id="2589080"/>
    <lineage>
        <taxon>Bacteria</taxon>
        <taxon>Pseudomonadati</taxon>
        <taxon>Pseudomonadota</taxon>
        <taxon>Gammaproteobacteria</taxon>
        <taxon>Lysobacterales</taxon>
        <taxon>Rhodanobacteraceae</taxon>
        <taxon>Luteibacter</taxon>
    </lineage>
</organism>
<name>A0A4Y5Z0T2_9GAMM</name>
<dbReference type="InterPro" id="IPR021307">
    <property type="entry name" value="DUF2884"/>
</dbReference>
<evidence type="ECO:0000313" key="3">
    <source>
        <dbReference type="Proteomes" id="UP000316093"/>
    </source>
</evidence>
<dbReference type="Proteomes" id="UP000316093">
    <property type="component" value="Chromosome"/>
</dbReference>